<evidence type="ECO:0000313" key="2">
    <source>
        <dbReference type="Proteomes" id="UP001597171"/>
    </source>
</evidence>
<reference evidence="2" key="1">
    <citation type="journal article" date="2019" name="Int. J. Syst. Evol. Microbiol.">
        <title>The Global Catalogue of Microorganisms (GCM) 10K type strain sequencing project: providing services to taxonomists for standard genome sequencing and annotation.</title>
        <authorList>
            <consortium name="The Broad Institute Genomics Platform"/>
            <consortium name="The Broad Institute Genome Sequencing Center for Infectious Disease"/>
            <person name="Wu L."/>
            <person name="Ma J."/>
        </authorList>
    </citation>
    <scope>NUCLEOTIDE SEQUENCE [LARGE SCALE GENOMIC DNA]</scope>
    <source>
        <strain evidence="2">CCUG 61696</strain>
    </source>
</reference>
<organism evidence="1 2">
    <name type="scientific">Methylopila musalis</name>
    <dbReference type="NCBI Taxonomy" id="1134781"/>
    <lineage>
        <taxon>Bacteria</taxon>
        <taxon>Pseudomonadati</taxon>
        <taxon>Pseudomonadota</taxon>
        <taxon>Alphaproteobacteria</taxon>
        <taxon>Hyphomicrobiales</taxon>
        <taxon>Methylopilaceae</taxon>
        <taxon>Methylopila</taxon>
    </lineage>
</organism>
<dbReference type="EMBL" id="JBHTMX010000005">
    <property type="protein sequence ID" value="MFD1330743.1"/>
    <property type="molecule type" value="Genomic_DNA"/>
</dbReference>
<gene>
    <name evidence="1" type="ORF">ACFQ4O_01890</name>
</gene>
<accession>A0ABW3Z3I3</accession>
<protein>
    <submittedName>
        <fullName evidence="1">Uncharacterized protein</fullName>
    </submittedName>
</protein>
<proteinExistence type="predicted"/>
<sequence>MIETINALKAAGHRFHRPTQYQLKVGAWNFYPTTGRVIREDSALAENERGLEAFLNLLALDQPKWKTRA</sequence>
<evidence type="ECO:0000313" key="1">
    <source>
        <dbReference type="EMBL" id="MFD1330743.1"/>
    </source>
</evidence>
<dbReference type="RefSeq" id="WP_378773936.1">
    <property type="nucleotide sequence ID" value="NZ_JBHTMX010000005.1"/>
</dbReference>
<name>A0ABW3Z3I3_9HYPH</name>
<keyword evidence="2" id="KW-1185">Reference proteome</keyword>
<comment type="caution">
    <text evidence="1">The sequence shown here is derived from an EMBL/GenBank/DDBJ whole genome shotgun (WGS) entry which is preliminary data.</text>
</comment>
<dbReference type="Proteomes" id="UP001597171">
    <property type="component" value="Unassembled WGS sequence"/>
</dbReference>